<keyword evidence="3" id="KW-1185">Reference proteome</keyword>
<dbReference type="Gene3D" id="1.10.1410.40">
    <property type="match status" value="1"/>
</dbReference>
<gene>
    <name evidence="2" type="ORF">MGAL_10B039603</name>
</gene>
<evidence type="ECO:0000313" key="2">
    <source>
        <dbReference type="EMBL" id="VDI33826.1"/>
    </source>
</evidence>
<dbReference type="PANTHER" id="PTHR10656">
    <property type="entry name" value="CELL FATE DETERMINING PROTEIN MAB21-RELATED"/>
    <property type="match status" value="1"/>
</dbReference>
<accession>A0A8B6EHX4</accession>
<organism evidence="2 3">
    <name type="scientific">Mytilus galloprovincialis</name>
    <name type="common">Mediterranean mussel</name>
    <dbReference type="NCBI Taxonomy" id="29158"/>
    <lineage>
        <taxon>Eukaryota</taxon>
        <taxon>Metazoa</taxon>
        <taxon>Spiralia</taxon>
        <taxon>Lophotrochozoa</taxon>
        <taxon>Mollusca</taxon>
        <taxon>Bivalvia</taxon>
        <taxon>Autobranchia</taxon>
        <taxon>Pteriomorphia</taxon>
        <taxon>Mytilida</taxon>
        <taxon>Mytiloidea</taxon>
        <taxon>Mytilidae</taxon>
        <taxon>Mytilinae</taxon>
        <taxon>Mytilus</taxon>
    </lineage>
</organism>
<dbReference type="PANTHER" id="PTHR10656:SF69">
    <property type="entry name" value="MAB-21-LIKE HHH_H2TH-LIKE DOMAIN-CONTAINING PROTEIN"/>
    <property type="match status" value="1"/>
</dbReference>
<dbReference type="InterPro" id="IPR024810">
    <property type="entry name" value="MAB21L/cGLR"/>
</dbReference>
<feature type="domain" description="Mab-21-like HhH/H2TH-like" evidence="1">
    <location>
        <begin position="127"/>
        <end position="214"/>
    </location>
</feature>
<name>A0A8B6EHX4_MYTGA</name>
<dbReference type="InterPro" id="IPR046906">
    <property type="entry name" value="Mab-21_HhH/H2TH-like"/>
</dbReference>
<evidence type="ECO:0000313" key="3">
    <source>
        <dbReference type="Proteomes" id="UP000596742"/>
    </source>
</evidence>
<reference evidence="2" key="1">
    <citation type="submission" date="2018-11" db="EMBL/GenBank/DDBJ databases">
        <authorList>
            <person name="Alioto T."/>
            <person name="Alioto T."/>
        </authorList>
    </citation>
    <scope>NUCLEOTIDE SEQUENCE</scope>
</reference>
<comment type="caution">
    <text evidence="2">The sequence shown here is derived from an EMBL/GenBank/DDBJ whole genome shotgun (WGS) entry which is preliminary data.</text>
</comment>
<protein>
    <recommendedName>
        <fullName evidence="1">Mab-21-like HhH/H2TH-like domain-containing protein</fullName>
    </recommendedName>
</protein>
<dbReference type="AlphaFoldDB" id="A0A8B6EHX4"/>
<dbReference type="Proteomes" id="UP000596742">
    <property type="component" value="Unassembled WGS sequence"/>
</dbReference>
<proteinExistence type="predicted"/>
<dbReference type="EMBL" id="UYJE01005096">
    <property type="protein sequence ID" value="VDI33826.1"/>
    <property type="molecule type" value="Genomic_DNA"/>
</dbReference>
<sequence>MFDINLISPWLEFLGQEKFISSKLFREQLLLPGMIIHGPCQSHQDKAFDGASGFRCKEWITSAQQWIKRPRSTWPDNKLVSSIVQHGVLFVPIGFKTSPNDCLEWRISFVMAEKLLMNSFSHTQLLCYALLKILLKDVIKPKHEDLISSYFLKTIMFWLCEESNPSDWKPDRMISCFLNCLRRLIYCVKHRTCLHYFIPDNNLFEDRFLGDQQDSLLETLLNIYLSPLSSIFTTATFRNCSLNIIDYPEFKLKTSAMSCFTYPYTFMSTGIIISKHSIVPLKRAILARIYFSDKDVCHYILSLMCNGYSQMRILQSRTSCNKSFYKQYYRTLGSLEIGSWSDVSSSWLLLASVMYQCGRFQECIYITKYCLSKCTPDKIFLYQNNGLEELTVFEKMKEMVGLRMACKDLFIQDVIFFYPFLVLPTELLPVTDIVGVTTFPPVVYCNVLLFLCFHHLRDSQSKLAAFRDLQLTMTEMYFIKLAPRTYDIVNKCYEILRNMI</sequence>
<dbReference type="OrthoDB" id="5982295at2759"/>
<dbReference type="Pfam" id="PF20266">
    <property type="entry name" value="Mab-21_C"/>
    <property type="match status" value="1"/>
</dbReference>
<dbReference type="SMART" id="SM01265">
    <property type="entry name" value="Mab-21"/>
    <property type="match status" value="1"/>
</dbReference>
<evidence type="ECO:0000259" key="1">
    <source>
        <dbReference type="Pfam" id="PF20266"/>
    </source>
</evidence>